<reference evidence="5 6" key="2">
    <citation type="submission" date="2019-09" db="EMBL/GenBank/DDBJ databases">
        <authorList>
            <person name="Jin C."/>
        </authorList>
    </citation>
    <scope>NUCLEOTIDE SEQUENCE [LARGE SCALE GENOMIC DNA]</scope>
    <source>
        <strain evidence="5 6">BN130099</strain>
    </source>
</reference>
<gene>
    <name evidence="5" type="ORF">F0U44_12630</name>
</gene>
<dbReference type="InterPro" id="IPR013783">
    <property type="entry name" value="Ig-like_fold"/>
</dbReference>
<dbReference type="SUPFAM" id="SSF49265">
    <property type="entry name" value="Fibronectin type III"/>
    <property type="match status" value="1"/>
</dbReference>
<evidence type="ECO:0000313" key="6">
    <source>
        <dbReference type="Proteomes" id="UP000325003"/>
    </source>
</evidence>
<dbReference type="GO" id="GO:0000272">
    <property type="term" value="P:polysaccharide catabolic process"/>
    <property type="evidence" value="ECO:0007669"/>
    <property type="project" value="UniProtKB-KW"/>
</dbReference>
<dbReference type="EMBL" id="VUJV01000003">
    <property type="protein sequence ID" value="KAA1419285.1"/>
    <property type="molecule type" value="Genomic_DNA"/>
</dbReference>
<dbReference type="Proteomes" id="UP000325003">
    <property type="component" value="Unassembled WGS sequence"/>
</dbReference>
<reference evidence="5 6" key="1">
    <citation type="submission" date="2019-09" db="EMBL/GenBank/DDBJ databases">
        <title>Nocardioides panacisoli sp. nov., isolated from the soil of a ginseng field.</title>
        <authorList>
            <person name="Cho C."/>
        </authorList>
    </citation>
    <scope>NUCLEOTIDE SEQUENCE [LARGE SCALE GENOMIC DNA]</scope>
    <source>
        <strain evidence="5 6">BN130099</strain>
    </source>
</reference>
<feature type="domain" description="Fibronectin type-III" evidence="4">
    <location>
        <begin position="374"/>
        <end position="475"/>
    </location>
</feature>
<feature type="signal peptide" evidence="3">
    <location>
        <begin position="1"/>
        <end position="28"/>
    </location>
</feature>
<keyword evidence="1" id="KW-0326">Glycosidase</keyword>
<sequence length="585" mass="61028">MRSRWVTFVVVSVLAVAPALGIPATARADGVPVLAVTDVTGIGLTVSAGGGTQTIQATCPTGTIPLSGYVTASATDDLRRLFETFQMVDGGTFLTSIVNFGAQNRTVQAVVRCVATSQLGTIHTASGTFDAAADHVAEGTVACGDGWVAINASVTEPHSPDRTLLTSTPTADLAGWSARGWVGDPDDPTEVMTIDAHCVQKTRLPGIQAASHYDSVGWGAAAAADCPTGLFPLYGGTTHIDGDRGGISVLEHPTSTGWASTTLSLSSGYMFSTVACVPSALPTLFLSGSTGYTNVAQLYWTWTAFDPASAGGYSMGFVCQINHPGTGTLPHSCSAPITQTTGVADGEHSIEVYAQTSDGRRSALAQATVVVDTVPPIVYVTAPPLFPATRAATVTWSGTDATAGIAGYELRRRRTPRVGAVGEWTTPVSLPPTATTRGYVDLLEGSTYCFEVRAKDRATNTSPWGQKCAAIPIDDRSLTRSAGWTEVSEPGWLDNSALETTQRGANVYKRATTRRLALTALTCPTCGKVAVLVAGTQVATFDLAAATTRRQLFTVPPFALTTGAVVVKVVSEDKLVKIDSLSSWR</sequence>
<proteinExistence type="predicted"/>
<evidence type="ECO:0000313" key="5">
    <source>
        <dbReference type="EMBL" id="KAA1419285.1"/>
    </source>
</evidence>
<dbReference type="Gene3D" id="2.60.40.10">
    <property type="entry name" value="Immunoglobulins"/>
    <property type="match status" value="1"/>
</dbReference>
<evidence type="ECO:0000256" key="2">
    <source>
        <dbReference type="ARBA" id="ARBA00023326"/>
    </source>
</evidence>
<protein>
    <recommendedName>
        <fullName evidence="4">Fibronectin type-III domain-containing protein</fullName>
    </recommendedName>
</protein>
<comment type="caution">
    <text evidence="5">The sequence shown here is derived from an EMBL/GenBank/DDBJ whole genome shotgun (WGS) entry which is preliminary data.</text>
</comment>
<keyword evidence="1" id="KW-0378">Hydrolase</keyword>
<keyword evidence="3" id="KW-0732">Signal</keyword>
<keyword evidence="6" id="KW-1185">Reference proteome</keyword>
<evidence type="ECO:0000256" key="1">
    <source>
        <dbReference type="ARBA" id="ARBA00023295"/>
    </source>
</evidence>
<dbReference type="PROSITE" id="PS50853">
    <property type="entry name" value="FN3"/>
    <property type="match status" value="1"/>
</dbReference>
<dbReference type="GO" id="GO:0016798">
    <property type="term" value="F:hydrolase activity, acting on glycosyl bonds"/>
    <property type="evidence" value="ECO:0007669"/>
    <property type="project" value="UniProtKB-KW"/>
</dbReference>
<evidence type="ECO:0000256" key="3">
    <source>
        <dbReference type="SAM" id="SignalP"/>
    </source>
</evidence>
<accession>A0A5B1LF39</accession>
<dbReference type="AlphaFoldDB" id="A0A5B1LF39"/>
<name>A0A5B1LF39_9ACTN</name>
<organism evidence="5 6">
    <name type="scientific">Nocardioides humilatus</name>
    <dbReference type="NCBI Taxonomy" id="2607660"/>
    <lineage>
        <taxon>Bacteria</taxon>
        <taxon>Bacillati</taxon>
        <taxon>Actinomycetota</taxon>
        <taxon>Actinomycetes</taxon>
        <taxon>Propionibacteriales</taxon>
        <taxon>Nocardioidaceae</taxon>
        <taxon>Nocardioides</taxon>
    </lineage>
</organism>
<feature type="chain" id="PRO_5023010865" description="Fibronectin type-III domain-containing protein" evidence="3">
    <location>
        <begin position="29"/>
        <end position="585"/>
    </location>
</feature>
<evidence type="ECO:0000259" key="4">
    <source>
        <dbReference type="PROSITE" id="PS50853"/>
    </source>
</evidence>
<dbReference type="InterPro" id="IPR036116">
    <property type="entry name" value="FN3_sf"/>
</dbReference>
<keyword evidence="2" id="KW-0624">Polysaccharide degradation</keyword>
<dbReference type="RefSeq" id="WP_149728619.1">
    <property type="nucleotide sequence ID" value="NZ_VUJV01000003.1"/>
</dbReference>
<dbReference type="InterPro" id="IPR003961">
    <property type="entry name" value="FN3_dom"/>
</dbReference>
<keyword evidence="2" id="KW-0119">Carbohydrate metabolism</keyword>